<reference evidence="2 3" key="1">
    <citation type="submission" date="2014-02" db="EMBL/GenBank/DDBJ databases">
        <title>The Genome Sequence of Trichophyton interdigitale MR816.</title>
        <authorList>
            <consortium name="The Broad Institute Genomics Platform"/>
            <person name="Cuomo C.A."/>
            <person name="White T.C."/>
            <person name="Graser Y."/>
            <person name="Martinez-Rossi N."/>
            <person name="Heitman J."/>
            <person name="Young S.K."/>
            <person name="Zeng Q."/>
            <person name="Gargeya S."/>
            <person name="Abouelleil A."/>
            <person name="Alvarado L."/>
            <person name="Chapman S.B."/>
            <person name="Gainer-Dewar J."/>
            <person name="Goldberg J."/>
            <person name="Griggs A."/>
            <person name="Gujja S."/>
            <person name="Hansen M."/>
            <person name="Howarth C."/>
            <person name="Imamovic A."/>
            <person name="Larimer J."/>
            <person name="Martinez D."/>
            <person name="Murphy C."/>
            <person name="Pearson M.D."/>
            <person name="Persinoti G."/>
            <person name="Poon T."/>
            <person name="Priest M."/>
            <person name="Roberts A.D."/>
            <person name="Saif S."/>
            <person name="Shea T.D."/>
            <person name="Sykes S.N."/>
            <person name="Wortman J."/>
            <person name="Nusbaum C."/>
            <person name="Birren B."/>
        </authorList>
    </citation>
    <scope>NUCLEOTIDE SEQUENCE [LARGE SCALE GENOMIC DNA]</scope>
    <source>
        <strain evidence="2 3">MR816</strain>
    </source>
</reference>
<name>A0A059JBY7_TRIIM</name>
<feature type="region of interest" description="Disordered" evidence="1">
    <location>
        <begin position="1"/>
        <end position="123"/>
    </location>
</feature>
<feature type="compositionally biased region" description="Basic and acidic residues" evidence="1">
    <location>
        <begin position="183"/>
        <end position="194"/>
    </location>
</feature>
<dbReference type="AlphaFoldDB" id="A0A059JBY7"/>
<feature type="compositionally biased region" description="Basic and acidic residues" evidence="1">
    <location>
        <begin position="217"/>
        <end position="231"/>
    </location>
</feature>
<dbReference type="HOGENOM" id="CLU_092848_1_1_1"/>
<feature type="compositionally biased region" description="Low complexity" evidence="1">
    <location>
        <begin position="21"/>
        <end position="34"/>
    </location>
</feature>
<dbReference type="PANTHER" id="PTHR38489:SF1">
    <property type="entry name" value="HISTONE CHAPERONE DOMAIN-CONTAINING PROTEIN"/>
    <property type="match status" value="1"/>
</dbReference>
<dbReference type="OMA" id="QKPRIHR"/>
<organism evidence="2 3">
    <name type="scientific">Trichophyton interdigitale (strain MR816)</name>
    <dbReference type="NCBI Taxonomy" id="1215338"/>
    <lineage>
        <taxon>Eukaryota</taxon>
        <taxon>Fungi</taxon>
        <taxon>Dikarya</taxon>
        <taxon>Ascomycota</taxon>
        <taxon>Pezizomycotina</taxon>
        <taxon>Eurotiomycetes</taxon>
        <taxon>Eurotiomycetidae</taxon>
        <taxon>Onygenales</taxon>
        <taxon>Arthrodermataceae</taxon>
        <taxon>Trichophyton</taxon>
    </lineage>
</organism>
<evidence type="ECO:0000256" key="1">
    <source>
        <dbReference type="SAM" id="MobiDB-lite"/>
    </source>
</evidence>
<dbReference type="Proteomes" id="UP000024533">
    <property type="component" value="Unassembled WGS sequence"/>
</dbReference>
<comment type="caution">
    <text evidence="2">The sequence shown here is derived from an EMBL/GenBank/DDBJ whole genome shotgun (WGS) entry which is preliminary data.</text>
</comment>
<feature type="compositionally biased region" description="Acidic residues" evidence="1">
    <location>
        <begin position="85"/>
        <end position="107"/>
    </location>
</feature>
<sequence length="231" mass="24529">MSSSHQPPSKWQQTSRDQTASSPSSKESGKVSESLTLRDKGQLGGTNSVSGDSEANPTSKEISKCSSPELTDSEPTSSSGSSVDSDSDSEAGESSDEEKSGDDEQMDDQPSSSTIPSRPFASLPNNAALRARLANFLPSLKAANEDLEREIAAGKSMTLEVENEDEGQGQLIEMNLGLGVLQEKGEESYEHSDADSESSESIDPKEEKNVIGKLMGKKADLQKPKIEDLGS</sequence>
<dbReference type="InterPro" id="IPR027921">
    <property type="entry name" value="NOPCHAP1"/>
</dbReference>
<proteinExistence type="predicted"/>
<dbReference type="OrthoDB" id="4174425at2759"/>
<dbReference type="GO" id="GO:0000492">
    <property type="term" value="P:box C/D snoRNP assembly"/>
    <property type="evidence" value="ECO:0007669"/>
    <property type="project" value="InterPro"/>
</dbReference>
<feature type="compositionally biased region" description="Low complexity" evidence="1">
    <location>
        <begin position="73"/>
        <end position="84"/>
    </location>
</feature>
<feature type="compositionally biased region" description="Polar residues" evidence="1">
    <location>
        <begin position="45"/>
        <end position="70"/>
    </location>
</feature>
<dbReference type="PANTHER" id="PTHR38489">
    <property type="entry name" value="HISTONE CHAPERONE DOMAIN-CONTAINING PROTEIN"/>
    <property type="match status" value="1"/>
</dbReference>
<dbReference type="Pfam" id="PF15370">
    <property type="entry name" value="NOPCHAP1"/>
    <property type="match status" value="1"/>
</dbReference>
<dbReference type="EMBL" id="AOKY01000204">
    <property type="protein sequence ID" value="KDB25406.1"/>
    <property type="molecule type" value="Genomic_DNA"/>
</dbReference>
<feature type="region of interest" description="Disordered" evidence="1">
    <location>
        <begin position="183"/>
        <end position="231"/>
    </location>
</feature>
<dbReference type="STRING" id="1215338.A0A059JBY7"/>
<gene>
    <name evidence="2" type="ORF">H109_02768</name>
</gene>
<evidence type="ECO:0000313" key="3">
    <source>
        <dbReference type="Proteomes" id="UP000024533"/>
    </source>
</evidence>
<keyword evidence="3" id="KW-1185">Reference proteome</keyword>
<protein>
    <submittedName>
        <fullName evidence="2">Uncharacterized protein</fullName>
    </submittedName>
</protein>
<evidence type="ECO:0000313" key="2">
    <source>
        <dbReference type="EMBL" id="KDB25406.1"/>
    </source>
</evidence>
<feature type="compositionally biased region" description="Polar residues" evidence="1">
    <location>
        <begin position="1"/>
        <end position="20"/>
    </location>
</feature>
<accession>A0A059JBY7</accession>